<feature type="region of interest" description="Disordered" evidence="1">
    <location>
        <begin position="372"/>
        <end position="408"/>
    </location>
</feature>
<organism evidence="3 4">
    <name type="scientific">Marasmiellus scandens</name>
    <dbReference type="NCBI Taxonomy" id="2682957"/>
    <lineage>
        <taxon>Eukaryota</taxon>
        <taxon>Fungi</taxon>
        <taxon>Dikarya</taxon>
        <taxon>Basidiomycota</taxon>
        <taxon>Agaricomycotina</taxon>
        <taxon>Agaricomycetes</taxon>
        <taxon>Agaricomycetidae</taxon>
        <taxon>Agaricales</taxon>
        <taxon>Marasmiineae</taxon>
        <taxon>Omphalotaceae</taxon>
        <taxon>Marasmiellus</taxon>
    </lineage>
</organism>
<feature type="compositionally biased region" description="Basic and acidic residues" evidence="1">
    <location>
        <begin position="372"/>
        <end position="384"/>
    </location>
</feature>
<evidence type="ECO:0000313" key="4">
    <source>
        <dbReference type="Proteomes" id="UP001498398"/>
    </source>
</evidence>
<name>A0ABR1JHP0_9AGAR</name>
<keyword evidence="4" id="KW-1185">Reference proteome</keyword>
<feature type="transmembrane region" description="Helical" evidence="2">
    <location>
        <begin position="568"/>
        <end position="588"/>
    </location>
</feature>
<feature type="region of interest" description="Disordered" evidence="1">
    <location>
        <begin position="290"/>
        <end position="319"/>
    </location>
</feature>
<sequence length="803" mass="89012">MDRWSFSVLRAHGLQHIHKDKSWRPIVCFSVDCSAGSENHCPTYETVLGTDGQNPNQKEAFQLTKALKPTSKLDIQLFYRSPSKKKAKKRVLVASSSCSMGELVSLQRTEPKPQLRLTTHSSSFTKSKSPKASAVAKRSPASGGSSKSNPIHRLGHATIQVRLAVPPDLEQRKEWRRLYSTQGQASLDTQFSTDDLGAESETGILGDKNEFVGSPTSSKASHWPPSPGPSSSHNHTHDKSDSLLPSEPNHSPPHQPETVLRRRRRKRQIIKGYNLDSDCDEEEHWISESCSGSESEVEKGYHSPTPSHHVDDEDDDLDSMCQPQPLSNNIHQDRRWYTEIIRVTRIVEFLPMMDPGILPTFRSRDGIVDSKDTQVYSDGEKSDVDTASVYSDDAQPEQEPEHGLELDLGESVRGSGSALSLDSESGTLVGSPYQFKQTESPSQIKPKSSFGGTFGRARSGSSILQGSIGRKGRKGKKKVRDDTRAKGKWWERFLCAFTVYAEMKKAGELCKHENDASEDGAVVRGDSRDLEVGEDRWSRHKAREEEEERVEEGMHLFEKVFQRLQMEWTYIGGILVALAAVDTAIFAIGSDAIIHVNSSAISFVAVSSVFTGLGIVCDAWFFLRYAWCDLDTFLDRSLDLYSTRIFFSLSARIPALCLLLSALALLGFLIITAYSAWPNGVIAVCFLVGFVMGLQFFVKIAEFAGKLLGRGIRWVGKGAMRAVAVPMGFFTRNGGSSPDEDTPQTSVGEGKQKVTEPAVGPDSEVWKTRWKKARAKTKLQAEAQKQRVQDSQARALHDSLTRA</sequence>
<dbReference type="Proteomes" id="UP001498398">
    <property type="component" value="Unassembled WGS sequence"/>
</dbReference>
<gene>
    <name evidence="3" type="ORF">VKT23_008564</name>
</gene>
<keyword evidence="2" id="KW-0472">Membrane</keyword>
<feature type="transmembrane region" description="Helical" evidence="2">
    <location>
        <begin position="600"/>
        <end position="623"/>
    </location>
</feature>
<keyword evidence="2" id="KW-1133">Transmembrane helix</keyword>
<comment type="caution">
    <text evidence="3">The sequence shown here is derived from an EMBL/GenBank/DDBJ whole genome shotgun (WGS) entry which is preliminary data.</text>
</comment>
<feature type="transmembrane region" description="Helical" evidence="2">
    <location>
        <begin position="680"/>
        <end position="698"/>
    </location>
</feature>
<dbReference type="EMBL" id="JBANRG010000013">
    <property type="protein sequence ID" value="KAK7461386.1"/>
    <property type="molecule type" value="Genomic_DNA"/>
</dbReference>
<evidence type="ECO:0000313" key="3">
    <source>
        <dbReference type="EMBL" id="KAK7461386.1"/>
    </source>
</evidence>
<accession>A0ABR1JHP0</accession>
<protein>
    <submittedName>
        <fullName evidence="3">Uncharacterized protein</fullName>
    </submittedName>
</protein>
<evidence type="ECO:0000256" key="1">
    <source>
        <dbReference type="SAM" id="MobiDB-lite"/>
    </source>
</evidence>
<evidence type="ECO:0000256" key="2">
    <source>
        <dbReference type="SAM" id="Phobius"/>
    </source>
</evidence>
<feature type="region of interest" description="Disordered" evidence="1">
    <location>
        <begin position="461"/>
        <end position="480"/>
    </location>
</feature>
<keyword evidence="2" id="KW-0812">Transmembrane</keyword>
<feature type="compositionally biased region" description="Basic residues" evidence="1">
    <location>
        <begin position="768"/>
        <end position="777"/>
    </location>
</feature>
<feature type="compositionally biased region" description="Low complexity" evidence="1">
    <location>
        <begin position="118"/>
        <end position="142"/>
    </location>
</feature>
<feature type="region of interest" description="Disordered" evidence="1">
    <location>
        <begin position="733"/>
        <end position="803"/>
    </location>
</feature>
<feature type="region of interest" description="Disordered" evidence="1">
    <location>
        <begin position="104"/>
        <end position="159"/>
    </location>
</feature>
<reference evidence="3 4" key="1">
    <citation type="submission" date="2024-01" db="EMBL/GenBank/DDBJ databases">
        <title>A draft genome for the cacao thread blight pathogen Marasmiellus scandens.</title>
        <authorList>
            <person name="Baruah I.K."/>
            <person name="Leung J."/>
            <person name="Bukari Y."/>
            <person name="Amoako-Attah I."/>
            <person name="Meinhardt L.W."/>
            <person name="Bailey B.A."/>
            <person name="Cohen S.P."/>
        </authorList>
    </citation>
    <scope>NUCLEOTIDE SEQUENCE [LARGE SCALE GENOMIC DNA]</scope>
    <source>
        <strain evidence="3 4">GH-19</strain>
    </source>
</reference>
<feature type="compositionally biased region" description="Polar residues" evidence="1">
    <location>
        <begin position="434"/>
        <end position="446"/>
    </location>
</feature>
<feature type="region of interest" description="Disordered" evidence="1">
    <location>
        <begin position="434"/>
        <end position="456"/>
    </location>
</feature>
<feature type="transmembrane region" description="Helical" evidence="2">
    <location>
        <begin position="653"/>
        <end position="674"/>
    </location>
</feature>
<feature type="region of interest" description="Disordered" evidence="1">
    <location>
        <begin position="197"/>
        <end position="264"/>
    </location>
</feature>
<proteinExistence type="predicted"/>